<dbReference type="Proteomes" id="UP000566819">
    <property type="component" value="Unassembled WGS sequence"/>
</dbReference>
<feature type="compositionally biased region" description="Polar residues" evidence="2">
    <location>
        <begin position="33"/>
        <end position="43"/>
    </location>
</feature>
<evidence type="ECO:0000313" key="4">
    <source>
        <dbReference type="Proteomes" id="UP000566819"/>
    </source>
</evidence>
<evidence type="ECO:0000313" key="3">
    <source>
        <dbReference type="EMBL" id="KAF4630801.1"/>
    </source>
</evidence>
<keyword evidence="4" id="KW-1185">Reference proteome</keyword>
<gene>
    <name evidence="3" type="ORF">G7Y89_g7340</name>
</gene>
<organism evidence="3 4">
    <name type="scientific">Cudoniella acicularis</name>
    <dbReference type="NCBI Taxonomy" id="354080"/>
    <lineage>
        <taxon>Eukaryota</taxon>
        <taxon>Fungi</taxon>
        <taxon>Dikarya</taxon>
        <taxon>Ascomycota</taxon>
        <taxon>Pezizomycotina</taxon>
        <taxon>Leotiomycetes</taxon>
        <taxon>Helotiales</taxon>
        <taxon>Tricladiaceae</taxon>
        <taxon>Cudoniella</taxon>
    </lineage>
</organism>
<feature type="region of interest" description="Disordered" evidence="2">
    <location>
        <begin position="22"/>
        <end position="58"/>
    </location>
</feature>
<evidence type="ECO:0000256" key="1">
    <source>
        <dbReference type="SAM" id="Coils"/>
    </source>
</evidence>
<sequence>MMSAREWGDSEKEDIEVAIEAQVEVPKAPRPNRMQNRLATPSRTIERDRPGGTGKAKDDPLLTILAAIMELKISNTELKTETRDLMKEGVELRAQLEEIRDQLADTNEQLTITKTQLSKTASPPDLSAIPTFDIPFDNLPATVPPRTSPYGDH</sequence>
<feature type="compositionally biased region" description="Basic and acidic residues" evidence="2">
    <location>
        <begin position="44"/>
        <end position="58"/>
    </location>
</feature>
<protein>
    <submittedName>
        <fullName evidence="3">Uncharacterized protein</fullName>
    </submittedName>
</protein>
<dbReference type="AlphaFoldDB" id="A0A8H4RL48"/>
<evidence type="ECO:0000256" key="2">
    <source>
        <dbReference type="SAM" id="MobiDB-lite"/>
    </source>
</evidence>
<reference evidence="3 4" key="1">
    <citation type="submission" date="2020-03" db="EMBL/GenBank/DDBJ databases">
        <title>Draft Genome Sequence of Cudoniella acicularis.</title>
        <authorList>
            <person name="Buettner E."/>
            <person name="Kellner H."/>
        </authorList>
    </citation>
    <scope>NUCLEOTIDE SEQUENCE [LARGE SCALE GENOMIC DNA]</scope>
    <source>
        <strain evidence="3 4">DSM 108380</strain>
    </source>
</reference>
<name>A0A8H4RL48_9HELO</name>
<dbReference type="EMBL" id="JAAMPI010000511">
    <property type="protein sequence ID" value="KAF4630801.1"/>
    <property type="molecule type" value="Genomic_DNA"/>
</dbReference>
<accession>A0A8H4RL48</accession>
<keyword evidence="1" id="KW-0175">Coiled coil</keyword>
<feature type="coiled-coil region" evidence="1">
    <location>
        <begin position="82"/>
        <end position="116"/>
    </location>
</feature>
<feature type="region of interest" description="Disordered" evidence="2">
    <location>
        <begin position="132"/>
        <end position="153"/>
    </location>
</feature>
<proteinExistence type="predicted"/>
<comment type="caution">
    <text evidence="3">The sequence shown here is derived from an EMBL/GenBank/DDBJ whole genome shotgun (WGS) entry which is preliminary data.</text>
</comment>